<feature type="domain" description="Protein kinase" evidence="8">
    <location>
        <begin position="21"/>
        <end position="337"/>
    </location>
</feature>
<sequence>MANSESDYYKYLQGDLLNNRYLRVNSLNEGSFGVVSIAKDTLNGNKLVAVKYNTGKLSDFEAYNEVKPRDNITNKLSSVNTEVKSFSLDSKTKSYVNLTTNSAFSNTSVSRNKDVSKSIVERETKQEILMLKKVDNHPNITKLIDSFGTFMVLEYAPRGDLHDAIHLGIAPVATADVIDVFMQLISAVEYCHKNGVYHRDIKPENILINDDWSIKLTDFGLATDRLICTDFDVGSERYMAPELLEHSDIDSYAADKVDIWALGICLLNIVFGKSPFRSASSKDKMFLHFAANRETLFDIFPFMSYDLFSVMIHSLTIDPANRDLEMIKQSLNNIDVLTYDYEFEEEVEDSKVSELSNDNEDQTEKNTNGSDQSNENEKSKSHSNPSTNHSNSKYIPAINIVREDNMFSIDSIIGEDEMDELDDIFDIPLFKDQKNKNSNTLSKPIPIQNNEQNDSDLGYKKYAVDTKRVSKYGNMLNTYNLSNHNNENKNSHLSNENNNNNYRVKRWNPIHRKPLRIANYNYKNQSQSGRYRNSFKDDSLDFNRKDFFTPKSVFSHYMEKAYKGKQQLQQHGNYYKRYGNNKENNFKYSSHNNNQNFHSSSNHPIEYDNVCYSNRRAWQKRRRRSSHAYNNNNNYRNKMNNNKSNFLKPNNRNFGSSWSNNHEQSSYNNRRSSHNPNNAPRVSSSLRASIDGKYVPPNLRLHSSILLGSAIESDDESDSENDIETIDGNLEEKYNRTQNNDNENKFDNGTDYGKHSNTSNDENDKENNHFMDEFSFDFEQQSSGTLRNSSNENISNTENYNNSFYQIESNAIDMLTKSFNDTKMFDERLQNSRDTSLTTTISNNFSSVGSNIGTSPKSVKKYIPPHQRRSSHSATETPNINIDKFLTPKNSNHHNEISMSAPTKSSIFFNNISKSAVPNNNDNHTANLIDSNDEQSDDLFDIEEN</sequence>
<feature type="compositionally biased region" description="Polar residues" evidence="7">
    <location>
        <begin position="920"/>
        <end position="930"/>
    </location>
</feature>
<keyword evidence="5 9" id="KW-0418">Kinase</keyword>
<evidence type="ECO:0000259" key="8">
    <source>
        <dbReference type="PROSITE" id="PS50011"/>
    </source>
</evidence>
<organism evidence="9 10">
    <name type="scientific">Pichia kluyveri</name>
    <name type="common">Yeast</name>
    <dbReference type="NCBI Taxonomy" id="36015"/>
    <lineage>
        <taxon>Eukaryota</taxon>
        <taxon>Fungi</taxon>
        <taxon>Dikarya</taxon>
        <taxon>Ascomycota</taxon>
        <taxon>Saccharomycotina</taxon>
        <taxon>Pichiomycetes</taxon>
        <taxon>Pichiales</taxon>
        <taxon>Pichiaceae</taxon>
        <taxon>Pichia</taxon>
    </lineage>
</organism>
<feature type="region of interest" description="Disordered" evidence="7">
    <location>
        <begin position="349"/>
        <end position="395"/>
    </location>
</feature>
<dbReference type="PANTHER" id="PTHR24346:SF82">
    <property type="entry name" value="KP78A-RELATED"/>
    <property type="match status" value="1"/>
</dbReference>
<feature type="region of interest" description="Disordered" evidence="7">
    <location>
        <begin position="856"/>
        <end position="898"/>
    </location>
</feature>
<dbReference type="PROSITE" id="PS50011">
    <property type="entry name" value="PROTEIN_KINASE_DOM"/>
    <property type="match status" value="1"/>
</dbReference>
<feature type="region of interest" description="Disordered" evidence="7">
    <location>
        <begin position="920"/>
        <end position="945"/>
    </location>
</feature>
<feature type="region of interest" description="Disordered" evidence="7">
    <location>
        <begin position="483"/>
        <end position="502"/>
    </location>
</feature>
<evidence type="ECO:0000256" key="3">
    <source>
        <dbReference type="ARBA" id="ARBA00022679"/>
    </source>
</evidence>
<dbReference type="Gene3D" id="1.10.510.10">
    <property type="entry name" value="Transferase(Phosphotransferase) domain 1"/>
    <property type="match status" value="1"/>
</dbReference>
<proteinExistence type="inferred from homology"/>
<feature type="compositionally biased region" description="Low complexity" evidence="7">
    <location>
        <begin position="589"/>
        <end position="603"/>
    </location>
</feature>
<dbReference type="EMBL" id="BTGB01000001">
    <property type="protein sequence ID" value="GMM43840.1"/>
    <property type="molecule type" value="Genomic_DNA"/>
</dbReference>
<feature type="compositionally biased region" description="Polar residues" evidence="7">
    <location>
        <begin position="654"/>
        <end position="685"/>
    </location>
</feature>
<keyword evidence="4" id="KW-0547">Nucleotide-binding</keyword>
<feature type="compositionally biased region" description="Low complexity" evidence="7">
    <location>
        <begin position="627"/>
        <end position="653"/>
    </location>
</feature>
<keyword evidence="10" id="KW-1185">Reference proteome</keyword>
<evidence type="ECO:0000256" key="2">
    <source>
        <dbReference type="ARBA" id="ARBA00022527"/>
    </source>
</evidence>
<feature type="region of interest" description="Disordered" evidence="7">
    <location>
        <begin position="618"/>
        <end position="685"/>
    </location>
</feature>
<dbReference type="SMART" id="SM00220">
    <property type="entry name" value="S_TKc"/>
    <property type="match status" value="1"/>
</dbReference>
<evidence type="ECO:0000256" key="7">
    <source>
        <dbReference type="SAM" id="MobiDB-lite"/>
    </source>
</evidence>
<keyword evidence="6" id="KW-0067">ATP-binding</keyword>
<reference evidence="9 10" key="1">
    <citation type="journal article" date="2023" name="Elife">
        <title>Identification of key yeast species and microbe-microbe interactions impacting larval growth of Drosophila in the wild.</title>
        <authorList>
            <person name="Mure A."/>
            <person name="Sugiura Y."/>
            <person name="Maeda R."/>
            <person name="Honda K."/>
            <person name="Sakurai N."/>
            <person name="Takahashi Y."/>
            <person name="Watada M."/>
            <person name="Katoh T."/>
            <person name="Gotoh A."/>
            <person name="Gotoh Y."/>
            <person name="Taniguchi I."/>
            <person name="Nakamura K."/>
            <person name="Hayashi T."/>
            <person name="Katayama T."/>
            <person name="Uemura T."/>
            <person name="Hattori Y."/>
        </authorList>
    </citation>
    <scope>NUCLEOTIDE SEQUENCE [LARGE SCALE GENOMIC DNA]</scope>
    <source>
        <strain evidence="9 10">PK-24</strain>
    </source>
</reference>
<dbReference type="GO" id="GO:0035556">
    <property type="term" value="P:intracellular signal transduction"/>
    <property type="evidence" value="ECO:0007669"/>
    <property type="project" value="TreeGrafter"/>
</dbReference>
<dbReference type="SUPFAM" id="SSF56112">
    <property type="entry name" value="Protein kinase-like (PK-like)"/>
    <property type="match status" value="1"/>
</dbReference>
<dbReference type="Proteomes" id="UP001378960">
    <property type="component" value="Unassembled WGS sequence"/>
</dbReference>
<evidence type="ECO:0000313" key="9">
    <source>
        <dbReference type="EMBL" id="GMM43840.1"/>
    </source>
</evidence>
<feature type="compositionally biased region" description="Acidic residues" evidence="7">
    <location>
        <begin position="931"/>
        <end position="945"/>
    </location>
</feature>
<evidence type="ECO:0000256" key="6">
    <source>
        <dbReference type="ARBA" id="ARBA00022840"/>
    </source>
</evidence>
<gene>
    <name evidence="9" type="ORF">DAPK24_004150</name>
</gene>
<evidence type="ECO:0000256" key="4">
    <source>
        <dbReference type="ARBA" id="ARBA00022741"/>
    </source>
</evidence>
<dbReference type="Pfam" id="PF00069">
    <property type="entry name" value="Pkinase"/>
    <property type="match status" value="1"/>
</dbReference>
<accession>A0AAV5QXF2</accession>
<feature type="compositionally biased region" description="Low complexity" evidence="7">
    <location>
        <begin position="382"/>
        <end position="393"/>
    </location>
</feature>
<dbReference type="InterPro" id="IPR000719">
    <property type="entry name" value="Prot_kinase_dom"/>
</dbReference>
<feature type="region of interest" description="Disordered" evidence="7">
    <location>
        <begin position="730"/>
        <end position="768"/>
    </location>
</feature>
<evidence type="ECO:0000313" key="10">
    <source>
        <dbReference type="Proteomes" id="UP001378960"/>
    </source>
</evidence>
<feature type="compositionally biased region" description="Basic and acidic residues" evidence="7">
    <location>
        <begin position="742"/>
        <end position="754"/>
    </location>
</feature>
<dbReference type="InterPro" id="IPR011009">
    <property type="entry name" value="Kinase-like_dom_sf"/>
</dbReference>
<dbReference type="PANTHER" id="PTHR24346">
    <property type="entry name" value="MAP/MICROTUBULE AFFINITY-REGULATING KINASE"/>
    <property type="match status" value="1"/>
</dbReference>
<dbReference type="Gene3D" id="3.30.200.20">
    <property type="entry name" value="Phosphorylase Kinase, domain 1"/>
    <property type="match status" value="1"/>
</dbReference>
<dbReference type="InterPro" id="IPR008271">
    <property type="entry name" value="Ser/Thr_kinase_AS"/>
</dbReference>
<feature type="compositionally biased region" description="Low complexity" evidence="7">
    <location>
        <begin position="491"/>
        <end position="501"/>
    </location>
</feature>
<dbReference type="GO" id="GO:0005737">
    <property type="term" value="C:cytoplasm"/>
    <property type="evidence" value="ECO:0007669"/>
    <property type="project" value="TreeGrafter"/>
</dbReference>
<comment type="similarity">
    <text evidence="1">Belongs to the protein kinase superfamily. CAMK Ser/Thr protein kinase family. NIM1 subfamily.</text>
</comment>
<keyword evidence="2 9" id="KW-0723">Serine/threonine-protein kinase</keyword>
<name>A0AAV5QXF2_PICKL</name>
<keyword evidence="3" id="KW-0808">Transferase</keyword>
<dbReference type="PROSITE" id="PS00108">
    <property type="entry name" value="PROTEIN_KINASE_ST"/>
    <property type="match status" value="1"/>
</dbReference>
<dbReference type="AlphaFoldDB" id="A0AAV5QXF2"/>
<dbReference type="GO" id="GO:0004674">
    <property type="term" value="F:protein serine/threonine kinase activity"/>
    <property type="evidence" value="ECO:0007669"/>
    <property type="project" value="UniProtKB-KW"/>
</dbReference>
<protein>
    <submittedName>
        <fullName evidence="9">Serine/threonine protein kinase</fullName>
    </submittedName>
</protein>
<dbReference type="GO" id="GO:0005524">
    <property type="term" value="F:ATP binding"/>
    <property type="evidence" value="ECO:0007669"/>
    <property type="project" value="UniProtKB-KW"/>
</dbReference>
<feature type="region of interest" description="Disordered" evidence="7">
    <location>
        <begin position="576"/>
        <end position="606"/>
    </location>
</feature>
<comment type="caution">
    <text evidence="9">The sequence shown here is derived from an EMBL/GenBank/DDBJ whole genome shotgun (WGS) entry which is preliminary data.</text>
</comment>
<evidence type="ECO:0000256" key="1">
    <source>
        <dbReference type="ARBA" id="ARBA00010791"/>
    </source>
</evidence>
<evidence type="ECO:0000256" key="5">
    <source>
        <dbReference type="ARBA" id="ARBA00022777"/>
    </source>
</evidence>